<accession>A0A168NMA3</accession>
<dbReference type="EMBL" id="LT553422">
    <property type="protein sequence ID" value="SAM00827.1"/>
    <property type="molecule type" value="Genomic_DNA"/>
</dbReference>
<reference evidence="1" key="1">
    <citation type="submission" date="2016-04" db="EMBL/GenBank/DDBJ databases">
        <authorList>
            <person name="Evans L.H."/>
            <person name="Alamgir A."/>
            <person name="Owens N."/>
            <person name="Weber N.D."/>
            <person name="Virtaneva K."/>
            <person name="Barbian K."/>
            <person name="Babar A."/>
            <person name="Rosenke K."/>
        </authorList>
    </citation>
    <scope>NUCLEOTIDE SEQUENCE [LARGE SCALE GENOMIC DNA]</scope>
    <source>
        <strain evidence="1">CBS 101.48</strain>
    </source>
</reference>
<sequence>MSMARDQKGLFSKKRATNVKIVDSGVAPPVLEAGFEIAPPVVPDLFSSLLAIDQLFDWAMDPSVPSLGE</sequence>
<keyword evidence="2" id="KW-1185">Reference proteome</keyword>
<dbReference type="Proteomes" id="UP000078561">
    <property type="component" value="Unassembled WGS sequence"/>
</dbReference>
<dbReference type="AlphaFoldDB" id="A0A168NMA3"/>
<protein>
    <submittedName>
        <fullName evidence="1">Uncharacterized protein</fullName>
    </submittedName>
</protein>
<proteinExistence type="predicted"/>
<gene>
    <name evidence="1" type="primary">ABSGL_06552.1 scaffold 8371</name>
</gene>
<evidence type="ECO:0000313" key="1">
    <source>
        <dbReference type="EMBL" id="SAM00827.1"/>
    </source>
</evidence>
<evidence type="ECO:0000313" key="2">
    <source>
        <dbReference type="Proteomes" id="UP000078561"/>
    </source>
</evidence>
<name>A0A168NMA3_ABSGL</name>
<dbReference type="InParanoid" id="A0A168NMA3"/>
<organism evidence="1">
    <name type="scientific">Absidia glauca</name>
    <name type="common">Pin mould</name>
    <dbReference type="NCBI Taxonomy" id="4829"/>
    <lineage>
        <taxon>Eukaryota</taxon>
        <taxon>Fungi</taxon>
        <taxon>Fungi incertae sedis</taxon>
        <taxon>Mucoromycota</taxon>
        <taxon>Mucoromycotina</taxon>
        <taxon>Mucoromycetes</taxon>
        <taxon>Mucorales</taxon>
        <taxon>Cunninghamellaceae</taxon>
        <taxon>Absidia</taxon>
    </lineage>
</organism>